<dbReference type="Gene3D" id="2.60.40.3100">
    <property type="entry name" value="Arylsulphate sulphotransferase monomer, N-terminal domain"/>
    <property type="match status" value="1"/>
</dbReference>
<evidence type="ECO:0000256" key="1">
    <source>
        <dbReference type="SAM" id="Phobius"/>
    </source>
</evidence>
<reference evidence="3" key="1">
    <citation type="journal article" date="2021" name="PeerJ">
        <title>Extensive microbial diversity within the chicken gut microbiome revealed by metagenomics and culture.</title>
        <authorList>
            <person name="Gilroy R."/>
            <person name="Ravi A."/>
            <person name="Getino M."/>
            <person name="Pursley I."/>
            <person name="Horton D.L."/>
            <person name="Alikhan N.F."/>
            <person name="Baker D."/>
            <person name="Gharbi K."/>
            <person name="Hall N."/>
            <person name="Watson M."/>
            <person name="Adriaenssens E.M."/>
            <person name="Foster-Nyarko E."/>
            <person name="Jarju S."/>
            <person name="Secka A."/>
            <person name="Antonio M."/>
            <person name="Oren A."/>
            <person name="Chaudhuri R.R."/>
            <person name="La Ragione R."/>
            <person name="Hildebrand F."/>
            <person name="Pallen M.J."/>
        </authorList>
    </citation>
    <scope>NUCLEOTIDE SEQUENCE</scope>
    <source>
        <strain evidence="3">USAMLcec2-132</strain>
    </source>
</reference>
<dbReference type="Proteomes" id="UP000823891">
    <property type="component" value="Unassembled WGS sequence"/>
</dbReference>
<evidence type="ECO:0000313" key="4">
    <source>
        <dbReference type="Proteomes" id="UP000823891"/>
    </source>
</evidence>
<dbReference type="InterPro" id="IPR038477">
    <property type="entry name" value="ASST_N_sf"/>
</dbReference>
<proteinExistence type="predicted"/>
<reference evidence="3" key="2">
    <citation type="submission" date="2021-04" db="EMBL/GenBank/DDBJ databases">
        <authorList>
            <person name="Gilroy R."/>
        </authorList>
    </citation>
    <scope>NUCLEOTIDE SEQUENCE</scope>
    <source>
        <strain evidence="3">USAMLcec2-132</strain>
    </source>
</reference>
<name>A0A9D2SP63_9FIRM</name>
<sequence length="586" mass="65941">MKKKKRWIIGLSILAVLAAVIAGVFLYARSFLSAETAIREDWSIDTGDLLASDEALNVSVFDADVPSSISISRVLPAENEEEGFTYYDENVQKRLAAAIVKLAGTGEFSMEQPLAVLNPFGTGSNGLYLYFNTKRAGNIRYTIHVENEAVPDYTATAYERVSTRTRHEFQMIGLVPGEENTVTMELLGKKGKVLSTSSFTITMPEAMSGYSTLLDSEDGESTAELSDGLYAMIRVGGHTGYAFFYDNSGVMRYEMVLEGYGLDRILWYQGNMTVCASAYKIAQINPLGQAVAVYDTEGFELHHDMVLQGDEGKIIALASDTSDELNLEDLAIEVNLETGEVTQILDFKNIFSDYYENDASELTATDEFFWLAGQKDWIHLNTVQYLPKDDSVIVSSRETSTIIKIKDIHSNPAIDYLIGDEDYWKGTPYEKYAYVQEGDFVPQYGQHTVEYYEGEGLEEDQYYLMMYNNNYWVNGTRDDYEIEELPDSVGTVLTSDSLKSQVYVYLVDEGEHTFRLVHSFDVPYSSIVSNVTPSGENLVINSGTANVFGEYDIQGGLIRQFSYECELQTYRVMKDDFDSYWFVYAQ</sequence>
<dbReference type="AlphaFoldDB" id="A0A9D2SP63"/>
<feature type="domain" description="Arylsulfotransferase N-terminal" evidence="2">
    <location>
        <begin position="115"/>
        <end position="204"/>
    </location>
</feature>
<dbReference type="Pfam" id="PF17425">
    <property type="entry name" value="Arylsulfotran_N"/>
    <property type="match status" value="1"/>
</dbReference>
<evidence type="ECO:0000259" key="2">
    <source>
        <dbReference type="Pfam" id="PF17425"/>
    </source>
</evidence>
<dbReference type="Pfam" id="PF05935">
    <property type="entry name" value="Arylsulfotrans"/>
    <property type="match status" value="1"/>
</dbReference>
<dbReference type="InterPro" id="IPR035391">
    <property type="entry name" value="Arylsulfotran_N"/>
</dbReference>
<evidence type="ECO:0000313" key="3">
    <source>
        <dbReference type="EMBL" id="HJC22157.1"/>
    </source>
</evidence>
<dbReference type="InterPro" id="IPR010262">
    <property type="entry name" value="Arylsulfotransferase_bact"/>
</dbReference>
<feature type="transmembrane region" description="Helical" evidence="1">
    <location>
        <begin position="7"/>
        <end position="28"/>
    </location>
</feature>
<keyword evidence="1" id="KW-0812">Transmembrane</keyword>
<dbReference type="EMBL" id="DWWS01000005">
    <property type="protein sequence ID" value="HJC22157.1"/>
    <property type="molecule type" value="Genomic_DNA"/>
</dbReference>
<dbReference type="GO" id="GO:0004062">
    <property type="term" value="F:aryl sulfotransferase activity"/>
    <property type="evidence" value="ECO:0007669"/>
    <property type="project" value="InterPro"/>
</dbReference>
<keyword evidence="1" id="KW-0472">Membrane</keyword>
<accession>A0A9D2SP63</accession>
<protein>
    <submittedName>
        <fullName evidence="3">Aryl-sulfate sulfotransferase</fullName>
    </submittedName>
</protein>
<organism evidence="3 4">
    <name type="scientific">Candidatus Eisenbergiella merdavium</name>
    <dbReference type="NCBI Taxonomy" id="2838551"/>
    <lineage>
        <taxon>Bacteria</taxon>
        <taxon>Bacillati</taxon>
        <taxon>Bacillota</taxon>
        <taxon>Clostridia</taxon>
        <taxon>Lachnospirales</taxon>
        <taxon>Lachnospiraceae</taxon>
        <taxon>Eisenbergiella</taxon>
    </lineage>
</organism>
<gene>
    <name evidence="3" type="ORF">H9761_00450</name>
</gene>
<keyword evidence="1" id="KW-1133">Transmembrane helix</keyword>
<comment type="caution">
    <text evidence="3">The sequence shown here is derived from an EMBL/GenBank/DDBJ whole genome shotgun (WGS) entry which is preliminary data.</text>
</comment>